<feature type="region of interest" description="Disordered" evidence="4">
    <location>
        <begin position="876"/>
        <end position="898"/>
    </location>
</feature>
<feature type="coiled-coil region" evidence="3">
    <location>
        <begin position="1026"/>
        <end position="1090"/>
    </location>
</feature>
<dbReference type="OrthoDB" id="4095816at2759"/>
<evidence type="ECO:0000256" key="4">
    <source>
        <dbReference type="SAM" id="MobiDB-lite"/>
    </source>
</evidence>
<dbReference type="InterPro" id="IPR006597">
    <property type="entry name" value="Sel1-like"/>
</dbReference>
<protein>
    <recommendedName>
        <fullName evidence="5">Homologous-pairing protein 2 winged helix domain-containing protein</fullName>
    </recommendedName>
</protein>
<evidence type="ECO:0000256" key="1">
    <source>
        <dbReference type="ARBA" id="ARBA00022737"/>
    </source>
</evidence>
<dbReference type="AlphaFoldDB" id="A0A2S4PPG2"/>
<dbReference type="InterPro" id="IPR036388">
    <property type="entry name" value="WH-like_DNA-bd_sf"/>
</dbReference>
<dbReference type="Proteomes" id="UP000237438">
    <property type="component" value="Unassembled WGS sequence"/>
</dbReference>
<dbReference type="SMART" id="SM00671">
    <property type="entry name" value="SEL1"/>
    <property type="match status" value="7"/>
</dbReference>
<evidence type="ECO:0000313" key="7">
    <source>
        <dbReference type="Proteomes" id="UP000237438"/>
    </source>
</evidence>
<reference evidence="6 7" key="1">
    <citation type="submission" date="2017-10" db="EMBL/GenBank/DDBJ databases">
        <title>Development of genomic resources for the powdery mildew, Erysiphe pulchra.</title>
        <authorList>
            <person name="Wadl P.A."/>
            <person name="Mack B.M."/>
            <person name="Moore G."/>
            <person name="Beltz S.B."/>
        </authorList>
    </citation>
    <scope>NUCLEOTIDE SEQUENCE [LARGE SCALE GENOMIC DNA]</scope>
    <source>
        <strain evidence="6">Cflorida</strain>
    </source>
</reference>
<feature type="repeat" description="TPR" evidence="2">
    <location>
        <begin position="250"/>
        <end position="283"/>
    </location>
</feature>
<dbReference type="InterPro" id="IPR019734">
    <property type="entry name" value="TPR_rpt"/>
</dbReference>
<keyword evidence="2" id="KW-0802">TPR repeat</keyword>
<dbReference type="EMBL" id="PEDP01001270">
    <property type="protein sequence ID" value="POS83928.1"/>
    <property type="molecule type" value="Genomic_DNA"/>
</dbReference>
<organism evidence="6 7">
    <name type="scientific">Erysiphe pulchra</name>
    <dbReference type="NCBI Taxonomy" id="225359"/>
    <lineage>
        <taxon>Eukaryota</taxon>
        <taxon>Fungi</taxon>
        <taxon>Dikarya</taxon>
        <taxon>Ascomycota</taxon>
        <taxon>Pezizomycotina</taxon>
        <taxon>Leotiomycetes</taxon>
        <taxon>Erysiphales</taxon>
        <taxon>Erysiphaceae</taxon>
        <taxon>Erysiphe</taxon>
    </lineage>
</organism>
<proteinExistence type="predicted"/>
<dbReference type="Pfam" id="PF08238">
    <property type="entry name" value="Sel1"/>
    <property type="match status" value="6"/>
</dbReference>
<keyword evidence="7" id="KW-1185">Reference proteome</keyword>
<evidence type="ECO:0000259" key="5">
    <source>
        <dbReference type="Pfam" id="PF07106"/>
    </source>
</evidence>
<feature type="region of interest" description="Disordered" evidence="4">
    <location>
        <begin position="510"/>
        <end position="535"/>
    </location>
</feature>
<feature type="compositionally biased region" description="Polar residues" evidence="4">
    <location>
        <begin position="657"/>
        <end position="685"/>
    </location>
</feature>
<sequence>MTTPIKTQLSASYVPGRDGDLDLPEVISPLPQRTLPKLPSNMQEGLARLELETNQSQNSNIPSTGIPLKSPNLEQTHVRHSSLSKAFWTGFQYTNQAIYQSIIDKYRQPLVTGPITFNPFPRTQTLGPSVPLSAEEKGELLEKMRQQILKSMDPEIQLAWAQDALLWVDIENEYATRMISENQPIRSVTPKLERQIREDAVNIVKHLGEQGHPKAEFIKAYWAELGKFGYAMDKKESFLCYTRAADKGFVRAHYRIGMQYENSGNPIKAMEHYRRGVSLHDSASHYRLGMMTLLGQHGIPVDCCCAVSLLRFAAETADENSPQGAYVYGMLLARELPNISVPEQYLPYNIREARKNIEKAAYLGFSKAQVKMGLAYELCQFDCEFDPALSLHYNALASRQGEAAADMAISKWFLCGYEDLFDKNEKLAFLHAQRAAATELPMAEFAMGYFYEIGMYVTCDLHESERWYKKAAEHGNVDALERITNIKANNVFSLKDHEQIAVNRIKSRYGSQRGERPDRFRKPPLSLPTVKREQKNTQSVINPYGAPIPIREDVKDAQKSYVDCNIRPEIGDQRNSYPGTIPAKVTNTNNLAASPLSPPSISTNRPISIAPYPVDDTDSITYAEDSHRGSHRPQSAFGIRPTLIHPKTEANFRENSPRPTSELRPSSSLSIASTHGGQSESTGNRLISPRRENQQPEFRTSALHNQGLQNRLHNYVPNRPGPHRLQKPASSPNMTSPNIISPTITSPNLNRIRTPHNSDDFHGRLPSNKHESPVTRRDPAVSYPLRPDRKSTSNLQQLPQNSNNQPRPKPQQILSSQQPPRPSKELKTKTRPLPSPPGSSSITASQPKKTGPATFEEMGIPAANKEGECVIMPPRKHKLEDGEETDSTSPSQKIKKEASKIMKVKTEKKPKTERVKKEKSDGKKIEINAFTKSGKEVKEKVSALHGDEAMELMLKYLKDQNRPYSATEISANLHGKVGKTVADKLLKEMGDIGKIKSKSTRGNEKGSQWIFWALQDDTDNIGPEELSQMDEEIKEMKENVKEMKIKLKANAKSLETLKNTPTTKKLIDNIENLRIENKSKKERLQEYRSGENKMVTREEMSKVDKELIYWTKKQLARKRAFQCLEDLMLETKTREELWEEAGIEEDVSFLK</sequence>
<dbReference type="Pfam" id="PF07106">
    <property type="entry name" value="WHD_TBPIP"/>
    <property type="match status" value="1"/>
</dbReference>
<dbReference type="Gene3D" id="1.25.40.10">
    <property type="entry name" value="Tetratricopeptide repeat domain"/>
    <property type="match status" value="1"/>
</dbReference>
<dbReference type="InterPro" id="IPR051726">
    <property type="entry name" value="Chitin_Synth_Reg"/>
</dbReference>
<dbReference type="InterPro" id="IPR011990">
    <property type="entry name" value="TPR-like_helical_dom_sf"/>
</dbReference>
<dbReference type="InterPro" id="IPR010776">
    <property type="entry name" value="Hop2_WH_dom"/>
</dbReference>
<feature type="compositionally biased region" description="Basic and acidic residues" evidence="4">
    <location>
        <begin position="646"/>
        <end position="656"/>
    </location>
</feature>
<keyword evidence="3" id="KW-0175">Coiled coil</keyword>
<evidence type="ECO:0000256" key="3">
    <source>
        <dbReference type="SAM" id="Coils"/>
    </source>
</evidence>
<dbReference type="Gene3D" id="1.10.10.10">
    <property type="entry name" value="Winged helix-like DNA-binding domain superfamily/Winged helix DNA-binding domain"/>
    <property type="match status" value="1"/>
</dbReference>
<evidence type="ECO:0000256" key="2">
    <source>
        <dbReference type="PROSITE-ProRule" id="PRU00339"/>
    </source>
</evidence>
<feature type="compositionally biased region" description="Polar residues" evidence="4">
    <location>
        <begin position="728"/>
        <end position="751"/>
    </location>
</feature>
<name>A0A2S4PPG2_9PEZI</name>
<comment type="caution">
    <text evidence="6">The sequence shown here is derived from an EMBL/GenBank/DDBJ whole genome shotgun (WGS) entry which is preliminary data.</text>
</comment>
<dbReference type="SUPFAM" id="SSF81901">
    <property type="entry name" value="HCP-like"/>
    <property type="match status" value="1"/>
</dbReference>
<dbReference type="STRING" id="225359.A0A2S4PPG2"/>
<accession>A0A2S4PPG2</accession>
<dbReference type="PANTHER" id="PTHR46430">
    <property type="entry name" value="PROTEIN SKT5-RELATED"/>
    <property type="match status" value="1"/>
</dbReference>
<feature type="compositionally biased region" description="Polar residues" evidence="4">
    <location>
        <begin position="695"/>
        <end position="712"/>
    </location>
</feature>
<feature type="region of interest" description="Disordered" evidence="4">
    <location>
        <begin position="589"/>
        <end position="862"/>
    </location>
</feature>
<feature type="compositionally biased region" description="Low complexity" evidence="4">
    <location>
        <begin position="793"/>
        <end position="806"/>
    </location>
</feature>
<dbReference type="PROSITE" id="PS50005">
    <property type="entry name" value="TPR"/>
    <property type="match status" value="1"/>
</dbReference>
<feature type="domain" description="Homologous-pairing protein 2 winged helix" evidence="5">
    <location>
        <begin position="948"/>
        <end position="998"/>
    </location>
</feature>
<evidence type="ECO:0000313" key="6">
    <source>
        <dbReference type="EMBL" id="POS83928.1"/>
    </source>
</evidence>
<feature type="compositionally biased region" description="Basic and acidic residues" evidence="4">
    <location>
        <begin position="756"/>
        <end position="779"/>
    </location>
</feature>
<feature type="compositionally biased region" description="Polar residues" evidence="4">
    <location>
        <begin position="838"/>
        <end position="848"/>
    </location>
</feature>
<gene>
    <name evidence="6" type="ORF">EPUL_004259</name>
</gene>
<keyword evidence="1" id="KW-0677">Repeat</keyword>
<dbReference type="PANTHER" id="PTHR46430:SF2">
    <property type="entry name" value="CHITIN SYNTHASE REGULATORY FACTOR 4"/>
    <property type="match status" value="1"/>
</dbReference>